<dbReference type="Pfam" id="PF20653">
    <property type="entry name" value="COG6_C"/>
    <property type="match status" value="1"/>
</dbReference>
<keyword evidence="4" id="KW-1185">Reference proteome</keyword>
<proteinExistence type="predicted"/>
<feature type="chain" id="PRO_5044813980" description="Conserved Oligomeric Golgi complex subunit 6 C-terminal domain-containing protein" evidence="1">
    <location>
        <begin position="18"/>
        <end position="56"/>
    </location>
</feature>
<gene>
    <name evidence="3" type="ORF">M9458_029877</name>
</gene>
<feature type="non-terminal residue" evidence="3">
    <location>
        <position position="1"/>
    </location>
</feature>
<dbReference type="InterPro" id="IPR048369">
    <property type="entry name" value="COG6_C"/>
</dbReference>
<evidence type="ECO:0000313" key="3">
    <source>
        <dbReference type="EMBL" id="KAL0173909.1"/>
    </source>
</evidence>
<dbReference type="InterPro" id="IPR010490">
    <property type="entry name" value="COG6"/>
</dbReference>
<dbReference type="Proteomes" id="UP001529510">
    <property type="component" value="Unassembled WGS sequence"/>
</dbReference>
<reference evidence="3 4" key="1">
    <citation type="submission" date="2024-05" db="EMBL/GenBank/DDBJ databases">
        <title>Genome sequencing and assembly of Indian major carp, Cirrhinus mrigala (Hamilton, 1822).</title>
        <authorList>
            <person name="Mohindra V."/>
            <person name="Chowdhury L.M."/>
            <person name="Lal K."/>
            <person name="Jena J.K."/>
        </authorList>
    </citation>
    <scope>NUCLEOTIDE SEQUENCE [LARGE SCALE GENOMIC DNA]</scope>
    <source>
        <strain evidence="3">CM1030</strain>
        <tissue evidence="3">Blood</tissue>
    </source>
</reference>
<evidence type="ECO:0000256" key="1">
    <source>
        <dbReference type="SAM" id="SignalP"/>
    </source>
</evidence>
<evidence type="ECO:0000259" key="2">
    <source>
        <dbReference type="Pfam" id="PF20653"/>
    </source>
</evidence>
<feature type="signal peptide" evidence="1">
    <location>
        <begin position="1"/>
        <end position="17"/>
    </location>
</feature>
<name>A0ABD0PIL8_CIRMR</name>
<sequence length="56" mass="6326">VLSCILDPLLQLCTVSASNLGTADMATYMVNSLYMMKTTLALFEFTDKRLEMLEFQ</sequence>
<evidence type="ECO:0000313" key="4">
    <source>
        <dbReference type="Proteomes" id="UP001529510"/>
    </source>
</evidence>
<feature type="non-terminal residue" evidence="3">
    <location>
        <position position="56"/>
    </location>
</feature>
<keyword evidence="1" id="KW-0732">Signal</keyword>
<dbReference type="PANTHER" id="PTHR21506">
    <property type="entry name" value="COMPONENT OF OLIGOMERIC GOLGI COMPLEX 6"/>
    <property type="match status" value="1"/>
</dbReference>
<protein>
    <recommendedName>
        <fullName evidence="2">Conserved Oligomeric Golgi complex subunit 6 C-terminal domain-containing protein</fullName>
    </recommendedName>
</protein>
<organism evidence="3 4">
    <name type="scientific">Cirrhinus mrigala</name>
    <name type="common">Mrigala</name>
    <dbReference type="NCBI Taxonomy" id="683832"/>
    <lineage>
        <taxon>Eukaryota</taxon>
        <taxon>Metazoa</taxon>
        <taxon>Chordata</taxon>
        <taxon>Craniata</taxon>
        <taxon>Vertebrata</taxon>
        <taxon>Euteleostomi</taxon>
        <taxon>Actinopterygii</taxon>
        <taxon>Neopterygii</taxon>
        <taxon>Teleostei</taxon>
        <taxon>Ostariophysi</taxon>
        <taxon>Cypriniformes</taxon>
        <taxon>Cyprinidae</taxon>
        <taxon>Labeoninae</taxon>
        <taxon>Labeonini</taxon>
        <taxon>Cirrhinus</taxon>
    </lineage>
</organism>
<dbReference type="AlphaFoldDB" id="A0ABD0PIL8"/>
<comment type="caution">
    <text evidence="3">The sequence shown here is derived from an EMBL/GenBank/DDBJ whole genome shotgun (WGS) entry which is preliminary data.</text>
</comment>
<dbReference type="PANTHER" id="PTHR21506:SF0">
    <property type="entry name" value="CONSERVED OLIGOMERIC GOLGI COMPLEX SUBUNIT 6"/>
    <property type="match status" value="1"/>
</dbReference>
<accession>A0ABD0PIL8</accession>
<dbReference type="EMBL" id="JAMKFB020000015">
    <property type="protein sequence ID" value="KAL0173909.1"/>
    <property type="molecule type" value="Genomic_DNA"/>
</dbReference>
<feature type="domain" description="Conserved Oligomeric Golgi complex subunit 6 C-terminal" evidence="2">
    <location>
        <begin position="1"/>
        <end position="54"/>
    </location>
</feature>